<feature type="transmembrane region" description="Helical" evidence="6">
    <location>
        <begin position="946"/>
        <end position="967"/>
    </location>
</feature>
<dbReference type="Pfam" id="PF03124">
    <property type="entry name" value="EXS"/>
    <property type="match status" value="1"/>
</dbReference>
<feature type="transmembrane region" description="Helical" evidence="6">
    <location>
        <begin position="589"/>
        <end position="611"/>
    </location>
</feature>
<evidence type="ECO:0000256" key="4">
    <source>
        <dbReference type="ARBA" id="ARBA00022989"/>
    </source>
</evidence>
<dbReference type="Proteomes" id="UP000285624">
    <property type="component" value="Unassembled WGS sequence"/>
</dbReference>
<feature type="transmembrane region" description="Helical" evidence="6">
    <location>
        <begin position="502"/>
        <end position="525"/>
    </location>
</feature>
<dbReference type="EMBL" id="MAYM02000222">
    <property type="protein sequence ID" value="RLN45085.1"/>
    <property type="molecule type" value="Genomic_DNA"/>
</dbReference>
<comment type="similarity">
    <text evidence="2">Belongs to the SYG1 (TC 2.A.94) family.</text>
</comment>
<proteinExistence type="inferred from homology"/>
<evidence type="ECO:0000313" key="9">
    <source>
        <dbReference type="EMBL" id="RLN45085.1"/>
    </source>
</evidence>
<feature type="domain" description="EXS" evidence="7">
    <location>
        <begin position="730"/>
        <end position="933"/>
    </location>
</feature>
<dbReference type="PROSITE" id="PS51382">
    <property type="entry name" value="SPX"/>
    <property type="match status" value="1"/>
</dbReference>
<keyword evidence="4 6" id="KW-1133">Transmembrane helix</keyword>
<organism evidence="10 11">
    <name type="scientific">Phytophthora kernoviae</name>
    <dbReference type="NCBI Taxonomy" id="325452"/>
    <lineage>
        <taxon>Eukaryota</taxon>
        <taxon>Sar</taxon>
        <taxon>Stramenopiles</taxon>
        <taxon>Oomycota</taxon>
        <taxon>Peronosporomycetes</taxon>
        <taxon>Peronosporales</taxon>
        <taxon>Peronosporaceae</taxon>
        <taxon>Phytophthora</taxon>
    </lineage>
</organism>
<dbReference type="Pfam" id="PF03105">
    <property type="entry name" value="SPX"/>
    <property type="match status" value="2"/>
</dbReference>
<dbReference type="InterPro" id="IPR004331">
    <property type="entry name" value="SPX_dom"/>
</dbReference>
<keyword evidence="3 6" id="KW-0812">Transmembrane</keyword>
<feature type="transmembrane region" description="Helical" evidence="6">
    <location>
        <begin position="654"/>
        <end position="673"/>
    </location>
</feature>
<feature type="transmembrane region" description="Helical" evidence="6">
    <location>
        <begin position="545"/>
        <end position="568"/>
    </location>
</feature>
<dbReference type="InterPro" id="IPR004342">
    <property type="entry name" value="EXS_C"/>
</dbReference>
<comment type="subcellular location">
    <subcellularLocation>
        <location evidence="1">Membrane</location>
        <topology evidence="1">Multi-pass membrane protein</topology>
    </subcellularLocation>
</comment>
<evidence type="ECO:0000256" key="1">
    <source>
        <dbReference type="ARBA" id="ARBA00004141"/>
    </source>
</evidence>
<dbReference type="GO" id="GO:0006817">
    <property type="term" value="P:phosphate ion transport"/>
    <property type="evidence" value="ECO:0007669"/>
    <property type="project" value="TreeGrafter"/>
</dbReference>
<accession>A0A3R7J8N4</accession>
<feature type="transmembrane region" description="Helical" evidence="6">
    <location>
        <begin position="626"/>
        <end position="642"/>
    </location>
</feature>
<dbReference type="Proteomes" id="UP000285883">
    <property type="component" value="Unassembled WGS sequence"/>
</dbReference>
<sequence length="969" mass="110973">MMNIFSRKNKLEDELFNMKFTAKTLIRNAKKCEKNQAAQKLKLKKAIEQGNMEGAKIYAQNVIREKNQALSYLQLASRMDAVAARVQTAISMGQLKTNMSGVVKGMDTVMESMNVEKISQTMDQFEKHFEDMDVRSAYMEGAMSSGTSLSTPADQVDDLIQMVADENGLKVARQLDSAGLVGTELPATEAAKEKKSQDDLSMRLAALRKISLNSYQISTAMAGNASTGSACTSTTGQLSNMVHFSLRLRDNAYTEWRGEYVDYEGLKRLLERQRQVDLALDAAATASATLDVGHGDDMEASVLSEKKWHPMTMNSGGSMMAKSIGNRLAFLRLSTASPTSTESEQLQSLLSTPVAFEEALNHEYLKVEHAYKRHAAQLGEQLEHLQVQYREDAPPSAQESLKNSLVELHRLLNLLHNFALLNYTGFVKILKRYEKIASFPVDQREEQKAKLQTFEFAKAQCCSELIKKVETSFADWYCDGNSTVAVATLMTKKEDFVNWGHIYLGIKAGSCLILLIWVCWDSLVVPTFHNGRENHLIDLVRTRAYPVYRGIGCLLLLHWLVGVSLYVWRAARINYRYIFELDPRRVQSYPQVFSDATNMTIVYLANVLMYYKVVNGYFPEELLHRGYYPLALFLYTFYFYAIRPWGQQLGMLRTLWEVVWSPLYAVSFFHTFVGDYLTSTVKVTQDITWSVCFFATKEFLRKDILPPGNSAYDMQSLTTPIEADEATCADNVYYVNVVVPLVCALPLWWRFLQNLRRVYDTKTWWPHLPNAAKYALTQVVVLFGLFHPLHNENGEEDALKLRMFLVVWLFLFTASSLYTWVWDVTMDWGLGRPQYRFLGDSQMFSRKWVYYAAIVADFFLRFAWTLTLIPPRGAAHWLPLYLQPFTMVLELFRRTFWSFFRLENEHLRNTQGFRRVDFIPLHYDHGVGNAEDKAGEEVEQLDFRVFTLKILAVLFTVLGLSVIAIVIER</sequence>
<evidence type="ECO:0000313" key="10">
    <source>
        <dbReference type="EMBL" id="RLN81352.1"/>
    </source>
</evidence>
<name>A0A3R7J8N4_9STRA</name>
<evidence type="ECO:0000313" key="11">
    <source>
        <dbReference type="Proteomes" id="UP000285624"/>
    </source>
</evidence>
<dbReference type="GO" id="GO:0007034">
    <property type="term" value="P:vacuolar transport"/>
    <property type="evidence" value="ECO:0007669"/>
    <property type="project" value="InterPro"/>
</dbReference>
<gene>
    <name evidence="9" type="ORF">BBI17_003834</name>
    <name evidence="10" type="ORF">BBO99_00003766</name>
</gene>
<dbReference type="PANTHER" id="PTHR10783:SF103">
    <property type="entry name" value="SOLUTE CARRIER FAMILY 53 MEMBER 1"/>
    <property type="match status" value="1"/>
</dbReference>
<feature type="transmembrane region" description="Helical" evidence="6">
    <location>
        <begin position="848"/>
        <end position="869"/>
    </location>
</feature>
<dbReference type="STRING" id="325452.A0A3R7J8N4"/>
<evidence type="ECO:0000259" key="8">
    <source>
        <dbReference type="PROSITE" id="PS51382"/>
    </source>
</evidence>
<dbReference type="EMBL" id="MBDN02000081">
    <property type="protein sequence ID" value="RLN81352.1"/>
    <property type="molecule type" value="Genomic_DNA"/>
</dbReference>
<dbReference type="Gene3D" id="6.10.140.1230">
    <property type="match status" value="1"/>
</dbReference>
<evidence type="ECO:0000313" key="12">
    <source>
        <dbReference type="Proteomes" id="UP000285883"/>
    </source>
</evidence>
<dbReference type="CDD" id="cd14447">
    <property type="entry name" value="SPX"/>
    <property type="match status" value="1"/>
</dbReference>
<feature type="transmembrane region" description="Helical" evidence="6">
    <location>
        <begin position="771"/>
        <end position="789"/>
    </location>
</feature>
<feature type="transmembrane region" description="Helical" evidence="6">
    <location>
        <begin position="801"/>
        <end position="822"/>
    </location>
</feature>
<protein>
    <recommendedName>
        <fullName evidence="13">EXS domain-containing protein</fullName>
    </recommendedName>
</protein>
<evidence type="ECO:0000259" key="7">
    <source>
        <dbReference type="PROSITE" id="PS51380"/>
    </source>
</evidence>
<keyword evidence="5 6" id="KW-0472">Membrane</keyword>
<reference evidence="11 12" key="1">
    <citation type="submission" date="2018-07" db="EMBL/GenBank/DDBJ databases">
        <title>Genome sequencing of oomycete isolates from Chile give support for New Zealand origin for Phytophthora kernoviae and make available the first Nothophytophthora sp. genome.</title>
        <authorList>
            <person name="Studholme D.J."/>
            <person name="Sanfuentes E."/>
            <person name="Panda P."/>
            <person name="Hill R."/>
            <person name="Sambles C."/>
            <person name="Grant M."/>
            <person name="Williams N.M."/>
            <person name="Mcdougal R.L."/>
        </authorList>
    </citation>
    <scope>NUCLEOTIDE SEQUENCE [LARGE SCALE GENOMIC DNA]</scope>
    <source>
        <strain evidence="9">Chile2</strain>
        <strain evidence="10">Chile4</strain>
    </source>
</reference>
<dbReference type="GO" id="GO:0016036">
    <property type="term" value="P:cellular response to phosphate starvation"/>
    <property type="evidence" value="ECO:0007669"/>
    <property type="project" value="TreeGrafter"/>
</dbReference>
<feature type="domain" description="SPX" evidence="8">
    <location>
        <begin position="242"/>
        <end position="447"/>
    </location>
</feature>
<evidence type="ECO:0000256" key="5">
    <source>
        <dbReference type="ARBA" id="ARBA00023136"/>
    </source>
</evidence>
<evidence type="ECO:0000256" key="2">
    <source>
        <dbReference type="ARBA" id="ARBA00009665"/>
    </source>
</evidence>
<comment type="caution">
    <text evidence="10">The sequence shown here is derived from an EMBL/GenBank/DDBJ whole genome shotgun (WGS) entry which is preliminary data.</text>
</comment>
<evidence type="ECO:0000256" key="3">
    <source>
        <dbReference type="ARBA" id="ARBA00022692"/>
    </source>
</evidence>
<evidence type="ECO:0000256" key="6">
    <source>
        <dbReference type="SAM" id="Phobius"/>
    </source>
</evidence>
<dbReference type="GO" id="GO:0005886">
    <property type="term" value="C:plasma membrane"/>
    <property type="evidence" value="ECO:0007669"/>
    <property type="project" value="TreeGrafter"/>
</dbReference>
<keyword evidence="11" id="KW-1185">Reference proteome</keyword>
<evidence type="ECO:0008006" key="13">
    <source>
        <dbReference type="Google" id="ProtNLM"/>
    </source>
</evidence>
<dbReference type="InterPro" id="IPR005024">
    <property type="entry name" value="Snf7_fam"/>
</dbReference>
<dbReference type="GO" id="GO:0005794">
    <property type="term" value="C:Golgi apparatus"/>
    <property type="evidence" value="ECO:0007669"/>
    <property type="project" value="TreeGrafter"/>
</dbReference>
<dbReference type="GO" id="GO:0000822">
    <property type="term" value="F:inositol hexakisphosphate binding"/>
    <property type="evidence" value="ECO:0007669"/>
    <property type="project" value="TreeGrafter"/>
</dbReference>
<feature type="transmembrane region" description="Helical" evidence="6">
    <location>
        <begin position="732"/>
        <end position="751"/>
    </location>
</feature>
<dbReference type="AlphaFoldDB" id="A0A3R7J8N4"/>
<dbReference type="Pfam" id="PF03357">
    <property type="entry name" value="Snf7"/>
    <property type="match status" value="1"/>
</dbReference>
<dbReference type="PANTHER" id="PTHR10783">
    <property type="entry name" value="XENOTROPIC AND POLYTROPIC RETROVIRUS RECEPTOR 1-RELATED"/>
    <property type="match status" value="1"/>
</dbReference>
<dbReference type="PROSITE" id="PS51380">
    <property type="entry name" value="EXS"/>
    <property type="match status" value="1"/>
</dbReference>